<keyword evidence="3" id="KW-1185">Reference proteome</keyword>
<dbReference type="HOGENOM" id="CLU_121099_1_1_1"/>
<dbReference type="STRING" id="1531966.A0A0A1T4H1"/>
<dbReference type="PANTHER" id="PTHR28199:SF1">
    <property type="entry name" value="PROCESSING OF GAS1 AND ALP PROTEIN 2"/>
    <property type="match status" value="1"/>
</dbReference>
<sequence length="153" mass="17721">MDSDPVFQSTDGPQLNLFGKIVQQFASYGQNASNNVSNAISNLSPEGWLRLIAIAGGYMLMRPYLMKWAGKRAVENMEERDEQEQAAEMSANEFRGIKQQLDEHDYEQTDENDWGQKARVRQRKILKSMLEEQERKLQEDAEDDEDIKEFLID</sequence>
<dbReference type="Pfam" id="PF07543">
    <property type="entry name" value="PGA2"/>
    <property type="match status" value="1"/>
</dbReference>
<accession>A0A0A1T4H1</accession>
<dbReference type="Proteomes" id="UP000039046">
    <property type="component" value="Unassembled WGS sequence"/>
</dbReference>
<protein>
    <submittedName>
        <fullName evidence="2">Uncharacterized protein</fullName>
    </submittedName>
</protein>
<dbReference type="PANTHER" id="PTHR28199">
    <property type="entry name" value="PROCESSING OF GAS1 AND ALP PROTEIN 2"/>
    <property type="match status" value="1"/>
</dbReference>
<dbReference type="EMBL" id="CDHN01000001">
    <property type="protein sequence ID" value="CEJ81010.1"/>
    <property type="molecule type" value="Genomic_DNA"/>
</dbReference>
<evidence type="ECO:0000313" key="3">
    <source>
        <dbReference type="Proteomes" id="UP000039046"/>
    </source>
</evidence>
<dbReference type="OrthoDB" id="4227028at2759"/>
<name>A0A0A1T4H1_9HYPO</name>
<organism evidence="2 3">
    <name type="scientific">[Torrubiella] hemipterigena</name>
    <dbReference type="NCBI Taxonomy" id="1531966"/>
    <lineage>
        <taxon>Eukaryota</taxon>
        <taxon>Fungi</taxon>
        <taxon>Dikarya</taxon>
        <taxon>Ascomycota</taxon>
        <taxon>Pezizomycotina</taxon>
        <taxon>Sordariomycetes</taxon>
        <taxon>Hypocreomycetidae</taxon>
        <taxon>Hypocreales</taxon>
        <taxon>Clavicipitaceae</taxon>
        <taxon>Clavicipitaceae incertae sedis</taxon>
        <taxon>'Torrubiella' clade</taxon>
    </lineage>
</organism>
<evidence type="ECO:0000256" key="1">
    <source>
        <dbReference type="SAM" id="MobiDB-lite"/>
    </source>
</evidence>
<evidence type="ECO:0000313" key="2">
    <source>
        <dbReference type="EMBL" id="CEJ81010.1"/>
    </source>
</evidence>
<dbReference type="InterPro" id="IPR011431">
    <property type="entry name" value="Trafficking_Pga2"/>
</dbReference>
<dbReference type="AlphaFoldDB" id="A0A0A1T4H1"/>
<reference evidence="2 3" key="1">
    <citation type="journal article" date="2015" name="Genome Announc.">
        <title>Draft Genome Sequence and Gene Annotation of the Entomopathogenic Fungus Verticillium hemipterigenum.</title>
        <authorList>
            <person name="Horn F."/>
            <person name="Habel A."/>
            <person name="Scharf D.H."/>
            <person name="Dworschak J."/>
            <person name="Brakhage A.A."/>
            <person name="Guthke R."/>
            <person name="Hertweck C."/>
            <person name="Linde J."/>
        </authorList>
    </citation>
    <scope>NUCLEOTIDE SEQUENCE [LARGE SCALE GENOMIC DNA]</scope>
</reference>
<feature type="region of interest" description="Disordered" evidence="1">
    <location>
        <begin position="133"/>
        <end position="153"/>
    </location>
</feature>
<proteinExistence type="predicted"/>
<dbReference type="GO" id="GO:0015031">
    <property type="term" value="P:protein transport"/>
    <property type="evidence" value="ECO:0007669"/>
    <property type="project" value="TreeGrafter"/>
</dbReference>
<gene>
    <name evidence="2" type="ORF">VHEMI01163</name>
</gene>